<keyword evidence="3" id="KW-1185">Reference proteome</keyword>
<gene>
    <name evidence="2" type="ORF">A606_01425</name>
</gene>
<dbReference type="Proteomes" id="UP000014809">
    <property type="component" value="Chromosome"/>
</dbReference>
<protein>
    <submittedName>
        <fullName evidence="2">Putative dimethylaniline monooxygenase</fullName>
    </submittedName>
</protein>
<evidence type="ECO:0000313" key="3">
    <source>
        <dbReference type="Proteomes" id="UP000014809"/>
    </source>
</evidence>
<name>S4XEC2_9CORY</name>
<dbReference type="HOGENOM" id="CLU_006909_1_2_11"/>
<keyword evidence="1" id="KW-0560">Oxidoreductase</keyword>
<dbReference type="SUPFAM" id="SSF51905">
    <property type="entry name" value="FAD/NAD(P)-binding domain"/>
    <property type="match status" value="2"/>
</dbReference>
<dbReference type="PATRIC" id="fig|1200352.3.peg.285"/>
<dbReference type="GO" id="GO:0050660">
    <property type="term" value="F:flavin adenine dinucleotide binding"/>
    <property type="evidence" value="ECO:0007669"/>
    <property type="project" value="TreeGrafter"/>
</dbReference>
<dbReference type="eggNOG" id="COG2072">
    <property type="taxonomic scope" value="Bacteria"/>
</dbReference>
<dbReference type="PRINTS" id="PR00368">
    <property type="entry name" value="FADPNR"/>
</dbReference>
<evidence type="ECO:0000256" key="1">
    <source>
        <dbReference type="ARBA" id="ARBA00023002"/>
    </source>
</evidence>
<dbReference type="RefSeq" id="WP_020440305.1">
    <property type="nucleotide sequence ID" value="NC_021663.1"/>
</dbReference>
<dbReference type="STRING" id="1200352.A606_01425"/>
<organism evidence="2 3">
    <name type="scientific">Corynebacterium terpenotabidum Y-11</name>
    <dbReference type="NCBI Taxonomy" id="1200352"/>
    <lineage>
        <taxon>Bacteria</taxon>
        <taxon>Bacillati</taxon>
        <taxon>Actinomycetota</taxon>
        <taxon>Actinomycetes</taxon>
        <taxon>Mycobacteriales</taxon>
        <taxon>Corynebacteriaceae</taxon>
        <taxon>Corynebacterium</taxon>
    </lineage>
</organism>
<dbReference type="PANTHER" id="PTHR43539">
    <property type="entry name" value="FLAVIN-BINDING MONOOXYGENASE-LIKE PROTEIN (AFU_ORTHOLOGUE AFUA_4G09220)"/>
    <property type="match status" value="1"/>
</dbReference>
<dbReference type="Pfam" id="PF13738">
    <property type="entry name" value="Pyr_redox_3"/>
    <property type="match status" value="1"/>
</dbReference>
<reference evidence="2 3" key="1">
    <citation type="submission" date="2012-06" db="EMBL/GenBank/DDBJ databases">
        <title>Complete genome sequence of Corynebacterium terpenotabidum Y-11 (=DSM 44721).</title>
        <authorList>
            <person name="Ruckert C."/>
            <person name="Albersmeier A."/>
            <person name="Al-Dilaimi A."/>
            <person name="Szczepanowski R."/>
            <person name="Kalinowski J."/>
        </authorList>
    </citation>
    <scope>NUCLEOTIDE SEQUENCE [LARGE SCALE GENOMIC DNA]</scope>
    <source>
        <strain evidence="2 3">Y-11</strain>
    </source>
</reference>
<sequence length="383" mass="41046">MSALPATVPAVIIGAGQAGLAAAHELVRRGFTPGTDVLVLDGNDGPGGAWRHRWDSLTLGRAHGIADLPGLPMERPDPTVPASHLVSDYYGRYEEAFGLQVVRPVQVVSVRGTGEDGDTGSDLDLTLLSGGTCTTVRTRLLLNATGTWTHPYVPYVPGIAEFTGRQLHTVDYVRREDFAGQRVLVIGGGLSAVQFLLELNQPGAAADTVWATRRPPNFTSQEFDQRWGYGVEERVRAATLSGRRPDSVVRNTGIPPWPEYLAAVEAGVLVSRGMVARFTDHGAVWGEQSSRARQNASWSPFPAGHTEDVDTIFWNTGFRPALTHLAPLHLHEQNSGGIRMVDEVRVAKDPRILLVGYGSTASTVGANRAGRLAGRAAAEILAG</sequence>
<accession>S4XEC2</accession>
<dbReference type="KEGG" id="cter:A606_01425"/>
<dbReference type="PANTHER" id="PTHR43539:SF78">
    <property type="entry name" value="FLAVIN-CONTAINING MONOOXYGENASE"/>
    <property type="match status" value="1"/>
</dbReference>
<dbReference type="OrthoDB" id="178899at2"/>
<evidence type="ECO:0000313" key="2">
    <source>
        <dbReference type="EMBL" id="AGP29940.1"/>
    </source>
</evidence>
<keyword evidence="2" id="KW-0503">Monooxygenase</keyword>
<dbReference type="PRINTS" id="PR00411">
    <property type="entry name" value="PNDRDTASEI"/>
</dbReference>
<dbReference type="InterPro" id="IPR036188">
    <property type="entry name" value="FAD/NAD-bd_sf"/>
</dbReference>
<dbReference type="InterPro" id="IPR050982">
    <property type="entry name" value="Auxin_biosynth/cation_transpt"/>
</dbReference>
<dbReference type="GO" id="GO:0004497">
    <property type="term" value="F:monooxygenase activity"/>
    <property type="evidence" value="ECO:0007669"/>
    <property type="project" value="UniProtKB-KW"/>
</dbReference>
<dbReference type="Gene3D" id="3.50.50.60">
    <property type="entry name" value="FAD/NAD(P)-binding domain"/>
    <property type="match status" value="1"/>
</dbReference>
<dbReference type="AlphaFoldDB" id="S4XEC2"/>
<proteinExistence type="predicted"/>
<dbReference type="EMBL" id="CP003696">
    <property type="protein sequence ID" value="AGP29940.1"/>
    <property type="molecule type" value="Genomic_DNA"/>
</dbReference>